<proteinExistence type="predicted"/>
<protein>
    <submittedName>
        <fullName evidence="1">Antibiotic biosynthesis monooxygenase</fullName>
    </submittedName>
</protein>
<reference evidence="2" key="1">
    <citation type="journal article" date="2019" name="PLoS Negl. Trop. Dis.">
        <title>Revisiting the worldwide diversity of Leptospira species in the environment.</title>
        <authorList>
            <person name="Vincent A.T."/>
            <person name="Schiettekatte O."/>
            <person name="Bourhy P."/>
            <person name="Veyrier F.J."/>
            <person name="Picardeau M."/>
        </authorList>
    </citation>
    <scope>NUCLEOTIDE SEQUENCE [LARGE SCALE GENOMIC DNA]</scope>
    <source>
        <strain evidence="2">201601955</strain>
    </source>
</reference>
<sequence>MNQILIDRFDLPKEAKEVFLERVKVNRDFIKTIDGFLGDEAYICEKNGNIQFVTVATWKDQTSLDNAKTLVFAEYQKQGFVMPEFLARHSIRIEREIYVRMSYK</sequence>
<keyword evidence="1" id="KW-0503">Monooxygenase</keyword>
<dbReference type="InterPro" id="IPR011008">
    <property type="entry name" value="Dimeric_a/b-barrel"/>
</dbReference>
<gene>
    <name evidence="1" type="ORF">EHQ95_08160</name>
</gene>
<dbReference type="Proteomes" id="UP000298112">
    <property type="component" value="Unassembled WGS sequence"/>
</dbReference>
<evidence type="ECO:0000313" key="2">
    <source>
        <dbReference type="Proteomes" id="UP000298112"/>
    </source>
</evidence>
<dbReference type="Gene3D" id="3.30.70.100">
    <property type="match status" value="1"/>
</dbReference>
<dbReference type="GO" id="GO:0004497">
    <property type="term" value="F:monooxygenase activity"/>
    <property type="evidence" value="ECO:0007669"/>
    <property type="project" value="UniProtKB-KW"/>
</dbReference>
<accession>A0ABY2NQ70</accession>
<dbReference type="RefSeq" id="WP_135658238.1">
    <property type="nucleotide sequence ID" value="NZ_RQHF01000015.1"/>
</dbReference>
<keyword evidence="2" id="KW-1185">Reference proteome</keyword>
<keyword evidence="1" id="KW-0560">Oxidoreductase</keyword>
<organism evidence="1 2">
    <name type="scientific">Leptospira vanthielii</name>
    <dbReference type="NCBI Taxonomy" id="293085"/>
    <lineage>
        <taxon>Bacteria</taxon>
        <taxon>Pseudomonadati</taxon>
        <taxon>Spirochaetota</taxon>
        <taxon>Spirochaetia</taxon>
        <taxon>Leptospirales</taxon>
        <taxon>Leptospiraceae</taxon>
        <taxon>Leptospira</taxon>
    </lineage>
</organism>
<dbReference type="EMBL" id="RQHF01000015">
    <property type="protein sequence ID" value="TGM58234.1"/>
    <property type="molecule type" value="Genomic_DNA"/>
</dbReference>
<comment type="caution">
    <text evidence="1">The sequence shown here is derived from an EMBL/GenBank/DDBJ whole genome shotgun (WGS) entry which is preliminary data.</text>
</comment>
<name>A0ABY2NQ70_9LEPT</name>
<dbReference type="SUPFAM" id="SSF54909">
    <property type="entry name" value="Dimeric alpha+beta barrel"/>
    <property type="match status" value="1"/>
</dbReference>
<evidence type="ECO:0000313" key="1">
    <source>
        <dbReference type="EMBL" id="TGM58234.1"/>
    </source>
</evidence>